<organism evidence="1 2">
    <name type="scientific">Neotoma lepida</name>
    <name type="common">Desert woodrat</name>
    <dbReference type="NCBI Taxonomy" id="56216"/>
    <lineage>
        <taxon>Eukaryota</taxon>
        <taxon>Metazoa</taxon>
        <taxon>Chordata</taxon>
        <taxon>Craniata</taxon>
        <taxon>Vertebrata</taxon>
        <taxon>Euteleostomi</taxon>
        <taxon>Mammalia</taxon>
        <taxon>Eutheria</taxon>
        <taxon>Euarchontoglires</taxon>
        <taxon>Glires</taxon>
        <taxon>Rodentia</taxon>
        <taxon>Myomorpha</taxon>
        <taxon>Muroidea</taxon>
        <taxon>Cricetidae</taxon>
        <taxon>Neotominae</taxon>
        <taxon>Neotoma</taxon>
    </lineage>
</organism>
<dbReference type="Proteomes" id="UP000092124">
    <property type="component" value="Unassembled WGS sequence"/>
</dbReference>
<proteinExistence type="predicted"/>
<evidence type="ECO:0000313" key="2">
    <source>
        <dbReference type="Proteomes" id="UP000092124"/>
    </source>
</evidence>
<comment type="caution">
    <text evidence="1">The sequence shown here is derived from an EMBL/GenBank/DDBJ whole genome shotgun (WGS) entry which is preliminary data.</text>
</comment>
<gene>
    <name evidence="1" type="ORF">A6R68_11862</name>
</gene>
<name>A0A1A6FV63_NEOLE</name>
<dbReference type="AlphaFoldDB" id="A0A1A6FV63"/>
<protein>
    <submittedName>
        <fullName evidence="1">Uncharacterized protein</fullName>
    </submittedName>
</protein>
<sequence length="73" mass="8331">MVEILQDVTKSSTWSIRVPGSVLLTMPVQDIQLFKEGRQNKCSDEAWWLLSTLHLLNSLDKTKQGTLLTLQFV</sequence>
<evidence type="ECO:0000313" key="1">
    <source>
        <dbReference type="EMBL" id="OBS57012.1"/>
    </source>
</evidence>
<accession>A0A1A6FV63</accession>
<keyword evidence="2" id="KW-1185">Reference proteome</keyword>
<reference evidence="1 2" key="1">
    <citation type="submission" date="2016-06" db="EMBL/GenBank/DDBJ databases">
        <title>The Draft Genome Sequence and Annotation of the Desert Woodrat Neotoma lepida.</title>
        <authorList>
            <person name="Campbell M."/>
            <person name="Oakeson K.F."/>
            <person name="Yandell M."/>
            <person name="Halpert J.R."/>
            <person name="Dearing D."/>
        </authorList>
    </citation>
    <scope>NUCLEOTIDE SEQUENCE [LARGE SCALE GENOMIC DNA]</scope>
    <source>
        <strain evidence="1">417</strain>
        <tissue evidence="1">Liver</tissue>
    </source>
</reference>
<dbReference type="EMBL" id="LZPO01117986">
    <property type="protein sequence ID" value="OBS57012.1"/>
    <property type="molecule type" value="Genomic_DNA"/>
</dbReference>